<dbReference type="PANTHER" id="PTHR33307">
    <property type="entry name" value="ALPHA-RHAMNOSIDASE (EUROFUNG)"/>
    <property type="match status" value="1"/>
</dbReference>
<accession>L1N1Y2</accession>
<dbReference type="Pfam" id="PF25788">
    <property type="entry name" value="Ig_Rha78A_N"/>
    <property type="match status" value="1"/>
</dbReference>
<dbReference type="InterPro" id="IPR035396">
    <property type="entry name" value="Bac_rhamnosid6H"/>
</dbReference>
<dbReference type="InterPro" id="IPR008902">
    <property type="entry name" value="Rhamnosid_concanavalin"/>
</dbReference>
<dbReference type="Gene3D" id="2.60.420.10">
    <property type="entry name" value="Maltose phosphorylase, domain 3"/>
    <property type="match status" value="1"/>
</dbReference>
<dbReference type="Proteomes" id="UP000010433">
    <property type="component" value="Unassembled WGS sequence"/>
</dbReference>
<dbReference type="Pfam" id="PF17390">
    <property type="entry name" value="Bac_rhamnosid_C"/>
    <property type="match status" value="1"/>
</dbReference>
<evidence type="ECO:0000313" key="8">
    <source>
        <dbReference type="EMBL" id="EKX97269.1"/>
    </source>
</evidence>
<dbReference type="PIRSF" id="PIRSF010631">
    <property type="entry name" value="A-rhamnsds"/>
    <property type="match status" value="1"/>
</dbReference>
<sequence>MFFGQCLKKIQIHQSTLTRNFMFTTQTLKNIFSIAALSLTLYGCNTYNPIENMRCEYQTSPKGVDTPHPRFTWEYRTQENSYENFRQVGYQLYISERKEDLKELAKITPAIDFIKTEASYAVYSGNPILKPETRYYWRVSVSADGRKFFIDSRIASFETGKGNTTNWTAAWITDAFDKNEAPAPMLRKRFTAKNNIEQARLYISAAGYYLFNINGTPVTTSHLNPGFTHYDKRNLYNTYDVTPQIKSGDNVLTAVLGNGFYNEAAPVATWDYEKARWRNRPRMICELHIRYKDGSRQVINSDETWKTTLGAYRQDNIYSGDTYDAQMEISRWEDARMDDAVYPNAVRVAAPSPLLTSQIMPAIEVERKIAAVAMRNFGDTVYVYDFGINMSGVAQLTVKAEKGTKIQLQHGELMKSNGRIEMRNIDFYYKPLPGLAFQTDTYISNGLQQTFTPAFTYHGFRYVEVRADRSVRLTEKSLTALYFHTAVAPAGKFECSNPLLNKIWKAANQSYLSNLMSIPTDCPQREKNGWTADAHVTIDLALLNFDGINFYEKWLDDIIDNQNAEGRISGIIPSSGWGYDDWIGPVWDAAMFIVPMSLYHYYGDTRSIKKLWPVCQKYLDYLASREDKDGTVTYGIGDWVYYKTQTPTDYTTTCYYYLDHLYMARFANLLGKDGTKYAKKAEELKLLIQKKYFDSTKYTYANGSQTAQAVALYIGVVPKAYEQKVADRLAQTIEENNGKLDFGVLGSKTVLRMLSRYGYADLAYRMATQEEAPSWGHWIKQGFTTLAETWVLSPEFRDASVNHVFLGDINAWMYQVLAGINYDEQQPGFKHIIIHPHFVKGLDWVSAEYRSVKGLIKSTWKRKNNQVILNVQIPLNTTATVICGNKRLKLKAGIHQRTFTDDE</sequence>
<feature type="domain" description="Alpha-L-rhamnosidase six-hairpin glycosidase" evidence="6">
    <location>
        <begin position="490"/>
        <end position="816"/>
    </location>
</feature>
<evidence type="ECO:0000259" key="4">
    <source>
        <dbReference type="Pfam" id="PF05592"/>
    </source>
</evidence>
<evidence type="ECO:0000259" key="7">
    <source>
        <dbReference type="Pfam" id="PF17390"/>
    </source>
</evidence>
<dbReference type="Gene3D" id="2.60.40.10">
    <property type="entry name" value="Immunoglobulins"/>
    <property type="match status" value="1"/>
</dbReference>
<dbReference type="STRING" id="1127699.HMPREF9151_02187"/>
<comment type="caution">
    <text evidence="8">The sequence shown here is derived from an EMBL/GenBank/DDBJ whole genome shotgun (WGS) entry which is preliminary data.</text>
</comment>
<keyword evidence="9" id="KW-1185">Reference proteome</keyword>
<dbReference type="InterPro" id="IPR016007">
    <property type="entry name" value="Alpha_rhamnosid"/>
</dbReference>
<dbReference type="Pfam" id="PF17389">
    <property type="entry name" value="Bac_rhamnosid6H"/>
    <property type="match status" value="1"/>
</dbReference>
<dbReference type="PATRIC" id="fig|1127699.3.peg.2000"/>
<dbReference type="InterPro" id="IPR035398">
    <property type="entry name" value="Bac_rhamnosid_C"/>
</dbReference>
<feature type="domain" description="Alpha-L-rhamnosidase C-terminal" evidence="7">
    <location>
        <begin position="819"/>
        <end position="883"/>
    </location>
</feature>
<dbReference type="PANTHER" id="PTHR33307:SF6">
    <property type="entry name" value="ALPHA-RHAMNOSIDASE (EUROFUNG)-RELATED"/>
    <property type="match status" value="1"/>
</dbReference>
<dbReference type="Gene3D" id="1.50.10.10">
    <property type="match status" value="1"/>
</dbReference>
<evidence type="ECO:0000259" key="6">
    <source>
        <dbReference type="Pfam" id="PF17389"/>
    </source>
</evidence>
<keyword evidence="3" id="KW-0378">Hydrolase</keyword>
<dbReference type="Pfam" id="PF08531">
    <property type="entry name" value="Bac_rhamnosid_N"/>
    <property type="match status" value="1"/>
</dbReference>
<name>L1N1Y2_9BACT</name>
<dbReference type="InterPro" id="IPR008928">
    <property type="entry name" value="6-hairpin_glycosidase_sf"/>
</dbReference>
<comment type="catalytic activity">
    <reaction evidence="1">
        <text>Hydrolysis of terminal non-reducing alpha-L-rhamnose residues in alpha-L-rhamnosides.</text>
        <dbReference type="EC" id="3.2.1.40"/>
    </reaction>
</comment>
<evidence type="ECO:0000313" key="9">
    <source>
        <dbReference type="Proteomes" id="UP000010433"/>
    </source>
</evidence>
<evidence type="ECO:0000256" key="3">
    <source>
        <dbReference type="ARBA" id="ARBA00022801"/>
    </source>
</evidence>
<dbReference type="InterPro" id="IPR012341">
    <property type="entry name" value="6hp_glycosidase-like_sf"/>
</dbReference>
<proteinExistence type="predicted"/>
<dbReference type="EMBL" id="AMEP01000142">
    <property type="protein sequence ID" value="EKX97269.1"/>
    <property type="molecule type" value="Genomic_DNA"/>
</dbReference>
<dbReference type="InterPro" id="IPR013737">
    <property type="entry name" value="Bac_rhamnosid_N"/>
</dbReference>
<dbReference type="InterPro" id="IPR013783">
    <property type="entry name" value="Ig-like_fold"/>
</dbReference>
<dbReference type="AlphaFoldDB" id="L1N1Y2"/>
<organism evidence="8 9">
    <name type="scientific">Hoylesella saccharolytica F0055</name>
    <dbReference type="NCBI Taxonomy" id="1127699"/>
    <lineage>
        <taxon>Bacteria</taxon>
        <taxon>Pseudomonadati</taxon>
        <taxon>Bacteroidota</taxon>
        <taxon>Bacteroidia</taxon>
        <taxon>Bacteroidales</taxon>
        <taxon>Prevotellaceae</taxon>
        <taxon>Hoylesella</taxon>
    </lineage>
</organism>
<reference evidence="8 9" key="1">
    <citation type="submission" date="2012-05" db="EMBL/GenBank/DDBJ databases">
        <authorList>
            <person name="Weinstock G."/>
            <person name="Sodergren E."/>
            <person name="Lobos E.A."/>
            <person name="Fulton L."/>
            <person name="Fulton R."/>
            <person name="Courtney L."/>
            <person name="Fronick C."/>
            <person name="O'Laughlin M."/>
            <person name="Godfrey J."/>
            <person name="Wilson R.M."/>
            <person name="Miner T."/>
            <person name="Farmer C."/>
            <person name="Delehaunty K."/>
            <person name="Cordes M."/>
            <person name="Minx P."/>
            <person name="Tomlinson C."/>
            <person name="Chen J."/>
            <person name="Wollam A."/>
            <person name="Pepin K.H."/>
            <person name="Bhonagiri V."/>
            <person name="Zhang X."/>
            <person name="Suruliraj S."/>
            <person name="Warren W."/>
            <person name="Mitreva M."/>
            <person name="Mardis E.R."/>
            <person name="Wilson R.K."/>
        </authorList>
    </citation>
    <scope>NUCLEOTIDE SEQUENCE [LARGE SCALE GENOMIC DNA]</scope>
    <source>
        <strain evidence="8 9">F0055</strain>
    </source>
</reference>
<dbReference type="Pfam" id="PF05592">
    <property type="entry name" value="Bac_rhamnosid"/>
    <property type="match status" value="1"/>
</dbReference>
<feature type="domain" description="Alpha-L-rhamnosidase concanavalin-like" evidence="4">
    <location>
        <begin position="377"/>
        <end position="482"/>
    </location>
</feature>
<dbReference type="SUPFAM" id="SSF48208">
    <property type="entry name" value="Six-hairpin glycosidases"/>
    <property type="match status" value="1"/>
</dbReference>
<dbReference type="HOGENOM" id="CLU_002926_1_1_10"/>
<dbReference type="EC" id="3.2.1.40" evidence="2"/>
<protein>
    <recommendedName>
        <fullName evidence="2">alpha-L-rhamnosidase</fullName>
        <ecNumber evidence="2">3.2.1.40</ecNumber>
    </recommendedName>
</protein>
<dbReference type="GO" id="GO:0005975">
    <property type="term" value="P:carbohydrate metabolic process"/>
    <property type="evidence" value="ECO:0007669"/>
    <property type="project" value="InterPro"/>
</dbReference>
<gene>
    <name evidence="8" type="ORF">HMPREF9151_02187</name>
</gene>
<dbReference type="Gene3D" id="2.60.120.260">
    <property type="entry name" value="Galactose-binding domain-like"/>
    <property type="match status" value="2"/>
</dbReference>
<feature type="domain" description="Bacterial alpha-L-rhamnosidase N-terminal" evidence="5">
    <location>
        <begin position="195"/>
        <end position="365"/>
    </location>
</feature>
<evidence type="ECO:0000259" key="5">
    <source>
        <dbReference type="Pfam" id="PF08531"/>
    </source>
</evidence>
<evidence type="ECO:0000256" key="2">
    <source>
        <dbReference type="ARBA" id="ARBA00012652"/>
    </source>
</evidence>
<dbReference type="GO" id="GO:0030596">
    <property type="term" value="F:alpha-L-rhamnosidase activity"/>
    <property type="evidence" value="ECO:0007669"/>
    <property type="project" value="UniProtKB-EC"/>
</dbReference>
<evidence type="ECO:0000256" key="1">
    <source>
        <dbReference type="ARBA" id="ARBA00001445"/>
    </source>
</evidence>